<dbReference type="Pfam" id="PF09073">
    <property type="entry name" value="BUD22"/>
    <property type="match status" value="1"/>
</dbReference>
<dbReference type="EMBL" id="JAPQKR010000004">
    <property type="protein sequence ID" value="KAJ5219492.1"/>
    <property type="molecule type" value="Genomic_DNA"/>
</dbReference>
<evidence type="ECO:0000313" key="5">
    <source>
        <dbReference type="Proteomes" id="UP001150904"/>
    </source>
</evidence>
<gene>
    <name evidence="4" type="ORF">N7498_001591</name>
</gene>
<protein>
    <recommendedName>
        <fullName evidence="3">Bud22 domain-containing protein</fullName>
    </recommendedName>
</protein>
<feature type="compositionally biased region" description="Low complexity" evidence="2">
    <location>
        <begin position="267"/>
        <end position="285"/>
    </location>
</feature>
<dbReference type="InterPro" id="IPR037393">
    <property type="entry name" value="Bud22/SRFB1"/>
</dbReference>
<comment type="caution">
    <text evidence="4">The sequence shown here is derived from an EMBL/GenBank/DDBJ whole genome shotgun (WGS) entry which is preliminary data.</text>
</comment>
<dbReference type="AlphaFoldDB" id="A0A9W9NGE3"/>
<dbReference type="Proteomes" id="UP001150904">
    <property type="component" value="Unassembled WGS sequence"/>
</dbReference>
<dbReference type="RefSeq" id="XP_058314065.1">
    <property type="nucleotide sequence ID" value="XM_058448654.1"/>
</dbReference>
<dbReference type="GO" id="GO:0005634">
    <property type="term" value="C:nucleus"/>
    <property type="evidence" value="ECO:0007669"/>
    <property type="project" value="TreeGrafter"/>
</dbReference>
<feature type="region of interest" description="Disordered" evidence="2">
    <location>
        <begin position="164"/>
        <end position="209"/>
    </location>
</feature>
<accession>A0A9W9NGE3</accession>
<dbReference type="PANTHER" id="PTHR23325:SF1">
    <property type="entry name" value="SERUM RESPONSE FACTOR-BINDING PROTEIN 1"/>
    <property type="match status" value="1"/>
</dbReference>
<feature type="region of interest" description="Disordered" evidence="2">
    <location>
        <begin position="52"/>
        <end position="71"/>
    </location>
</feature>
<evidence type="ECO:0000256" key="2">
    <source>
        <dbReference type="SAM" id="MobiDB-lite"/>
    </source>
</evidence>
<feature type="domain" description="Bud22" evidence="3">
    <location>
        <begin position="35"/>
        <end position="314"/>
    </location>
</feature>
<feature type="region of interest" description="Disordered" evidence="2">
    <location>
        <begin position="1"/>
        <end position="20"/>
    </location>
</feature>
<dbReference type="GO" id="GO:0030686">
    <property type="term" value="C:90S preribosome"/>
    <property type="evidence" value="ECO:0007669"/>
    <property type="project" value="TreeGrafter"/>
</dbReference>
<feature type="compositionally biased region" description="Basic and acidic residues" evidence="2">
    <location>
        <begin position="52"/>
        <end position="64"/>
    </location>
</feature>
<proteinExistence type="predicted"/>
<reference evidence="4" key="1">
    <citation type="submission" date="2022-12" db="EMBL/GenBank/DDBJ databases">
        <authorList>
            <person name="Petersen C."/>
        </authorList>
    </citation>
    <scope>NUCLEOTIDE SEQUENCE</scope>
    <source>
        <strain evidence="4">IBT 15544</strain>
    </source>
</reference>
<organism evidence="4 5">
    <name type="scientific">Penicillium cinerascens</name>
    <dbReference type="NCBI Taxonomy" id="70096"/>
    <lineage>
        <taxon>Eukaryota</taxon>
        <taxon>Fungi</taxon>
        <taxon>Dikarya</taxon>
        <taxon>Ascomycota</taxon>
        <taxon>Pezizomycotina</taxon>
        <taxon>Eurotiomycetes</taxon>
        <taxon>Eurotiomycetidae</taxon>
        <taxon>Eurotiales</taxon>
        <taxon>Aspergillaceae</taxon>
        <taxon>Penicillium</taxon>
    </lineage>
</organism>
<dbReference type="GeneID" id="83175954"/>
<reference evidence="4" key="2">
    <citation type="journal article" date="2023" name="IMA Fungus">
        <title>Comparative genomic study of the Penicillium genus elucidates a diverse pangenome and 15 lateral gene transfer events.</title>
        <authorList>
            <person name="Petersen C."/>
            <person name="Sorensen T."/>
            <person name="Nielsen M.R."/>
            <person name="Sondergaard T.E."/>
            <person name="Sorensen J.L."/>
            <person name="Fitzpatrick D.A."/>
            <person name="Frisvad J.C."/>
            <person name="Nielsen K.L."/>
        </authorList>
    </citation>
    <scope>NUCLEOTIDE SEQUENCE</scope>
    <source>
        <strain evidence="4">IBT 15544</strain>
    </source>
</reference>
<sequence length="408" mass="44935">MPKRKLSELNGAGRTDDSKTRKLSIKAVRLTNKFDQGVQLISRGLKTARGFERQKLSRREKTAKSQENNSTTLARLHEEVEALKGLDYQVTAERYLFKQLSKTKRIAESPTFKEFQESKNVSTEGPKSTAEANILARLFKSNPVKNVMPNILAEIRKLLGIEETPTGKQGNAGTRKDKLDLSPNLHRKKDNGQGLRSGDDMGVSGDDESGIEEFSHLDARLARGSGSEGRNPMIRTKMSPVQVAMKSPMISPIQAPVRRLLLLSAADSPPSKKTKGSKASATPATNTTFLPSLMMGGYWSGSEEATDDEARGCWATKAQEPNGPASAARTVGEEIWHQGESRTSRNRRSTRIIETADGILGGEQSADDRGCQRLPRWERWILELVPAARQTDKMAVQAPLELSIRTKG</sequence>
<feature type="region of interest" description="Disordered" evidence="2">
    <location>
        <begin position="267"/>
        <end position="287"/>
    </location>
</feature>
<dbReference type="OrthoDB" id="3364872at2759"/>
<dbReference type="PANTHER" id="PTHR23325">
    <property type="entry name" value="SERUM RESPONSE FACTOR-BINDING"/>
    <property type="match status" value="1"/>
</dbReference>
<evidence type="ECO:0000313" key="4">
    <source>
        <dbReference type="EMBL" id="KAJ5219492.1"/>
    </source>
</evidence>
<keyword evidence="5" id="KW-1185">Reference proteome</keyword>
<keyword evidence="1" id="KW-0175">Coiled coil</keyword>
<dbReference type="GO" id="GO:0030490">
    <property type="term" value="P:maturation of SSU-rRNA"/>
    <property type="evidence" value="ECO:0007669"/>
    <property type="project" value="TreeGrafter"/>
</dbReference>
<evidence type="ECO:0000256" key="1">
    <source>
        <dbReference type="ARBA" id="ARBA00023054"/>
    </source>
</evidence>
<name>A0A9W9NGE3_9EURO</name>
<dbReference type="InterPro" id="IPR015158">
    <property type="entry name" value="Bud22_dom"/>
</dbReference>
<evidence type="ECO:0000259" key="3">
    <source>
        <dbReference type="Pfam" id="PF09073"/>
    </source>
</evidence>